<proteinExistence type="predicted"/>
<keyword evidence="2" id="KW-0472">Membrane</keyword>
<dbReference type="RefSeq" id="WP_186865818.1">
    <property type="nucleotide sequence ID" value="NZ_JACOPH010000001.1"/>
</dbReference>
<comment type="caution">
    <text evidence="4">The sequence shown here is derived from an EMBL/GenBank/DDBJ whole genome shotgun (WGS) entry which is preliminary data.</text>
</comment>
<dbReference type="Pfam" id="PF13514">
    <property type="entry name" value="AAA_27"/>
    <property type="match status" value="1"/>
</dbReference>
<feature type="domain" description="YhaN AAA" evidence="3">
    <location>
        <begin position="1"/>
        <end position="210"/>
    </location>
</feature>
<sequence length="502" mass="57284">MWIEKIQIKNFGKFHEKTIEFEPGLNIVYGANESGKTTIHNFLTGMLFGIEKSRGRAGRDDLYGAYEPWNSASFYVGNMIMQIDGKRFFLERNFYHKEKSAKLRNLEDNEELSVEFGDLSMLLGGLTRENYQNTYCIRQAGFLADESLAGALENYMSDVSNSGDGSVRIQAALEDLSKKKKAVEKEQKKSAAARMEAAERLSMEAEILKKDIILHKNRNNAEKLAADDNRKEEHASEWETVHRVEIRWGLLIGILLLFAGGGFFLTGGIARWIGILCMLLALGICYIAGIRYSNKTVGKDTDEIPEELADELHFMQEQWKEKENRYYNIEEQLLELAEPSKEERELAQDVKALELAIQTIQRISAQIYEDVSDGLHEAVSKNISQITSGKYDSIILEEDLKLFVWENGKKIPVGQLSRGTLEQAYLAMRMAVGSILIQEEPMPVLLDETFSMYDDKRLADTLTWLLKRQEQIILFTCQKRELEVLERMNVSCNKIILDEGAL</sequence>
<dbReference type="Proteomes" id="UP000606720">
    <property type="component" value="Unassembled WGS sequence"/>
</dbReference>
<dbReference type="AlphaFoldDB" id="A0A923LMM0"/>
<keyword evidence="2" id="KW-1133">Transmembrane helix</keyword>
<keyword evidence="1" id="KW-0175">Coiled coil</keyword>
<evidence type="ECO:0000313" key="4">
    <source>
        <dbReference type="EMBL" id="MBC5712744.1"/>
    </source>
</evidence>
<evidence type="ECO:0000313" key="5">
    <source>
        <dbReference type="Proteomes" id="UP000606720"/>
    </source>
</evidence>
<dbReference type="PANTHER" id="PTHR41259">
    <property type="entry name" value="DOUBLE-STRAND BREAK REPAIR RAD50 ATPASE, PUTATIVE-RELATED"/>
    <property type="match status" value="1"/>
</dbReference>
<dbReference type="Gene3D" id="3.40.50.300">
    <property type="entry name" value="P-loop containing nucleotide triphosphate hydrolases"/>
    <property type="match status" value="2"/>
</dbReference>
<accession>A0A923LMM0</accession>
<dbReference type="SUPFAM" id="SSF52540">
    <property type="entry name" value="P-loop containing nucleoside triphosphate hydrolases"/>
    <property type="match status" value="1"/>
</dbReference>
<name>A0A923LMM0_9FIRM</name>
<evidence type="ECO:0000256" key="2">
    <source>
        <dbReference type="SAM" id="Phobius"/>
    </source>
</evidence>
<evidence type="ECO:0000256" key="1">
    <source>
        <dbReference type="SAM" id="Coils"/>
    </source>
</evidence>
<feature type="coiled-coil region" evidence="1">
    <location>
        <begin position="166"/>
        <end position="201"/>
    </location>
</feature>
<protein>
    <submittedName>
        <fullName evidence="4">AAA family ATPase</fullName>
    </submittedName>
</protein>
<feature type="transmembrane region" description="Helical" evidence="2">
    <location>
        <begin position="248"/>
        <end position="266"/>
    </location>
</feature>
<keyword evidence="2" id="KW-0812">Transmembrane</keyword>
<dbReference type="InterPro" id="IPR027417">
    <property type="entry name" value="P-loop_NTPase"/>
</dbReference>
<feature type="transmembrane region" description="Helical" evidence="2">
    <location>
        <begin position="272"/>
        <end position="290"/>
    </location>
</feature>
<evidence type="ECO:0000259" key="3">
    <source>
        <dbReference type="Pfam" id="PF13514"/>
    </source>
</evidence>
<keyword evidence="5" id="KW-1185">Reference proteome</keyword>
<reference evidence="4" key="1">
    <citation type="submission" date="2020-08" db="EMBL/GenBank/DDBJ databases">
        <title>Genome public.</title>
        <authorList>
            <person name="Liu C."/>
            <person name="Sun Q."/>
        </authorList>
    </citation>
    <scope>NUCLEOTIDE SEQUENCE</scope>
    <source>
        <strain evidence="4">BX1005</strain>
    </source>
</reference>
<dbReference type="EMBL" id="JACOPH010000001">
    <property type="protein sequence ID" value="MBC5712744.1"/>
    <property type="molecule type" value="Genomic_DNA"/>
</dbReference>
<dbReference type="InterPro" id="IPR038734">
    <property type="entry name" value="YhaN_AAA"/>
</dbReference>
<dbReference type="PANTHER" id="PTHR41259:SF1">
    <property type="entry name" value="DOUBLE-STRAND BREAK REPAIR RAD50 ATPASE, PUTATIVE-RELATED"/>
    <property type="match status" value="1"/>
</dbReference>
<gene>
    <name evidence="4" type="ORF">H8S17_00730</name>
</gene>
<organism evidence="4 5">
    <name type="scientific">Roseburia zhanii</name>
    <dbReference type="NCBI Taxonomy" id="2763064"/>
    <lineage>
        <taxon>Bacteria</taxon>
        <taxon>Bacillati</taxon>
        <taxon>Bacillota</taxon>
        <taxon>Clostridia</taxon>
        <taxon>Lachnospirales</taxon>
        <taxon>Lachnospiraceae</taxon>
        <taxon>Roseburia</taxon>
    </lineage>
</organism>